<dbReference type="GO" id="GO:0046872">
    <property type="term" value="F:metal ion binding"/>
    <property type="evidence" value="ECO:0007669"/>
    <property type="project" value="UniProtKB-KW"/>
</dbReference>
<dbReference type="PANTHER" id="PTHR10543:SF89">
    <property type="entry name" value="CAROTENOID 9,10(9',10')-CLEAVAGE DIOXYGENASE 1"/>
    <property type="match status" value="1"/>
</dbReference>
<name>A0A1Y1XTY5_9FUNG</name>
<keyword evidence="4 5" id="KW-0408">Iron</keyword>
<dbReference type="PANTHER" id="PTHR10543">
    <property type="entry name" value="BETA-CAROTENE DIOXYGENASE"/>
    <property type="match status" value="1"/>
</dbReference>
<reference evidence="6 7" key="1">
    <citation type="submission" date="2016-07" db="EMBL/GenBank/DDBJ databases">
        <title>Pervasive Adenine N6-methylation of Active Genes in Fungi.</title>
        <authorList>
            <consortium name="DOE Joint Genome Institute"/>
            <person name="Mondo S.J."/>
            <person name="Dannebaum R.O."/>
            <person name="Kuo R.C."/>
            <person name="Labutti K."/>
            <person name="Haridas S."/>
            <person name="Kuo A."/>
            <person name="Salamov A."/>
            <person name="Ahrendt S.R."/>
            <person name="Lipzen A."/>
            <person name="Sullivan W."/>
            <person name="Andreopoulos W.B."/>
            <person name="Clum A."/>
            <person name="Lindquist E."/>
            <person name="Daum C."/>
            <person name="Ramamoorthy G.K."/>
            <person name="Gryganskyi A."/>
            <person name="Culley D."/>
            <person name="Magnuson J.K."/>
            <person name="James T.Y."/>
            <person name="O'Malley M.A."/>
            <person name="Stajich J.E."/>
            <person name="Spatafora J.W."/>
            <person name="Visel A."/>
            <person name="Grigoriev I.V."/>
        </authorList>
    </citation>
    <scope>NUCLEOTIDE SEQUENCE [LARGE SCALE GENOMIC DNA]</scope>
    <source>
        <strain evidence="6 7">CBS 931.73</strain>
    </source>
</reference>
<dbReference type="AlphaFoldDB" id="A0A1Y1XTY5"/>
<dbReference type="Proteomes" id="UP000193498">
    <property type="component" value="Unassembled WGS sequence"/>
</dbReference>
<dbReference type="Pfam" id="PF03055">
    <property type="entry name" value="RPE65"/>
    <property type="match status" value="1"/>
</dbReference>
<evidence type="ECO:0000256" key="1">
    <source>
        <dbReference type="ARBA" id="ARBA00006787"/>
    </source>
</evidence>
<protein>
    <submittedName>
        <fullName evidence="6">Carotenoid oxygenase</fullName>
    </submittedName>
</protein>
<dbReference type="GO" id="GO:0016121">
    <property type="term" value="P:carotene catabolic process"/>
    <property type="evidence" value="ECO:0007669"/>
    <property type="project" value="TreeGrafter"/>
</dbReference>
<keyword evidence="2 5" id="KW-0479">Metal-binding</keyword>
<dbReference type="GO" id="GO:0010436">
    <property type="term" value="F:carotenoid dioxygenase activity"/>
    <property type="evidence" value="ECO:0007669"/>
    <property type="project" value="TreeGrafter"/>
</dbReference>
<gene>
    <name evidence="6" type="ORF">K493DRAFT_340844</name>
</gene>
<comment type="cofactor">
    <cofactor evidence="5">
        <name>Fe(2+)</name>
        <dbReference type="ChEBI" id="CHEBI:29033"/>
    </cofactor>
    <text evidence="5">Binds 1 Fe(2+) ion per subunit.</text>
</comment>
<dbReference type="EMBL" id="MCFE01000472">
    <property type="protein sequence ID" value="ORX89145.1"/>
    <property type="molecule type" value="Genomic_DNA"/>
</dbReference>
<evidence type="ECO:0000256" key="2">
    <source>
        <dbReference type="ARBA" id="ARBA00022723"/>
    </source>
</evidence>
<dbReference type="InterPro" id="IPR004294">
    <property type="entry name" value="Carotenoid_Oase"/>
</dbReference>
<dbReference type="STRING" id="1314790.A0A1Y1XTY5"/>
<comment type="caution">
    <text evidence="6">The sequence shown here is derived from an EMBL/GenBank/DDBJ whole genome shotgun (WGS) entry which is preliminary data.</text>
</comment>
<accession>A0A1Y1XTY5</accession>
<keyword evidence="7" id="KW-1185">Reference proteome</keyword>
<feature type="binding site" evidence="5">
    <location>
        <position position="198"/>
    </location>
    <ligand>
        <name>Fe cation</name>
        <dbReference type="ChEBI" id="CHEBI:24875"/>
        <note>catalytic</note>
    </ligand>
</feature>
<evidence type="ECO:0000256" key="5">
    <source>
        <dbReference type="PIRSR" id="PIRSR604294-1"/>
    </source>
</evidence>
<feature type="binding site" evidence="5">
    <location>
        <position position="328"/>
    </location>
    <ligand>
        <name>Fe cation</name>
        <dbReference type="ChEBI" id="CHEBI:24875"/>
        <note>catalytic</note>
    </ligand>
</feature>
<dbReference type="InParanoid" id="A0A1Y1XTY5"/>
<organism evidence="6 7">
    <name type="scientific">Basidiobolus meristosporus CBS 931.73</name>
    <dbReference type="NCBI Taxonomy" id="1314790"/>
    <lineage>
        <taxon>Eukaryota</taxon>
        <taxon>Fungi</taxon>
        <taxon>Fungi incertae sedis</taxon>
        <taxon>Zoopagomycota</taxon>
        <taxon>Entomophthoromycotina</taxon>
        <taxon>Basidiobolomycetes</taxon>
        <taxon>Basidiobolales</taxon>
        <taxon>Basidiobolaceae</taxon>
        <taxon>Basidiobolus</taxon>
    </lineage>
</organism>
<evidence type="ECO:0000313" key="6">
    <source>
        <dbReference type="EMBL" id="ORX89145.1"/>
    </source>
</evidence>
<feature type="binding site" evidence="5">
    <location>
        <position position="517"/>
    </location>
    <ligand>
        <name>Fe cation</name>
        <dbReference type="ChEBI" id="CHEBI:24875"/>
        <note>catalytic</note>
    </ligand>
</feature>
<feature type="binding site" evidence="5">
    <location>
        <position position="250"/>
    </location>
    <ligand>
        <name>Fe cation</name>
        <dbReference type="ChEBI" id="CHEBI:24875"/>
        <note>catalytic</note>
    </ligand>
</feature>
<proteinExistence type="inferred from homology"/>
<evidence type="ECO:0000256" key="4">
    <source>
        <dbReference type="ARBA" id="ARBA00023004"/>
    </source>
</evidence>
<comment type="similarity">
    <text evidence="1">Belongs to the carotenoid oxygenase family.</text>
</comment>
<evidence type="ECO:0000313" key="7">
    <source>
        <dbReference type="Proteomes" id="UP000193498"/>
    </source>
</evidence>
<dbReference type="OrthoDB" id="1069523at2759"/>
<evidence type="ECO:0000256" key="3">
    <source>
        <dbReference type="ARBA" id="ARBA00023002"/>
    </source>
</evidence>
<keyword evidence="3" id="KW-0560">Oxidoreductase</keyword>
<sequence>MGYPEKEDTFTNQEVNRGWQKQAREEVSYWIPEADISGTLPVGLYGTFFRNGPGNDEIGGVKLKHPIDGDGLVCALTFTGAGEVHFKSRFVQTEHRLVEQKLSKLQYRGGMGTNPQGVVQNTWNLTKYMITPSGGKNENLRRLMNYRNPSNTNVFYWEGKLLTSYETGLPHCLDPVTLETLGRDDLRNTLTLRSFGAHFRYDPSQDSLVTLSVKPGLGNEKPRLGINEYGRKWELKYNQVFNIPGLNYAHDFLLSKHFYLVHMSPFVKISRWLFYQFVLGLNSPGESMKYYADLPSRIIAIPRRPEYQKLLGNKPWLELDVDPCHIFHFTNIAEISEGSENGEPTRLTFEAVTLGKNFNMNFDKGVFLSNYSVEPGVLSSFDIDLIDCKCTQRKAHVASVEFPSVHPYRHGIYTRYSYCVASDDKQNPIPFTSILKYDRESQNTELWKSHGVVGEPVFVPRDGYSSSGNEEDDGWVLAQVYLPKQHMTDFVILDAKNLANGPIATIHLKHHVPYGFHGTFTPEVFGHADVRGGMNLRPAKL</sequence>